<sequence>MKKIFIVGVLFALPIVAYLFFSSGKNNFARLPVLTPEVQNISNFESLTGNKVSLENKITILAFFGSDLQNTRGNTFNLDQEILDKYYEFEDFQFVILLPEESREEAAEFTQEFAAISQSERWKFVFASPEKIQEVFNSLDSPYRLNDDSYSPYVFIVDKKAALRGRKENEDDEVLYGYDSRSVAELSNKMNDDVKIILAEYRLELKKYKNQVEFEE</sequence>
<evidence type="ECO:0000313" key="1">
    <source>
        <dbReference type="EMBL" id="MDT0647908.1"/>
    </source>
</evidence>
<name>A0ABU3CNW8_9FLAO</name>
<dbReference type="Proteomes" id="UP001245285">
    <property type="component" value="Unassembled WGS sequence"/>
</dbReference>
<reference evidence="1 2" key="1">
    <citation type="submission" date="2023-09" db="EMBL/GenBank/DDBJ databases">
        <authorList>
            <person name="Rey-Velasco X."/>
        </authorList>
    </citation>
    <scope>NUCLEOTIDE SEQUENCE [LARGE SCALE GENOMIC DNA]</scope>
    <source>
        <strain evidence="1 2">F260</strain>
    </source>
</reference>
<protein>
    <submittedName>
        <fullName evidence="1">Uncharacterized protein</fullName>
    </submittedName>
</protein>
<comment type="caution">
    <text evidence="1">The sequence shown here is derived from an EMBL/GenBank/DDBJ whole genome shotgun (WGS) entry which is preliminary data.</text>
</comment>
<accession>A0ABU3CNW8</accession>
<proteinExistence type="predicted"/>
<evidence type="ECO:0000313" key="2">
    <source>
        <dbReference type="Proteomes" id="UP001245285"/>
    </source>
</evidence>
<gene>
    <name evidence="1" type="ORF">RM545_14505</name>
</gene>
<organism evidence="1 2">
    <name type="scientific">Autumnicola lenta</name>
    <dbReference type="NCBI Taxonomy" id="3075593"/>
    <lineage>
        <taxon>Bacteria</taxon>
        <taxon>Pseudomonadati</taxon>
        <taxon>Bacteroidota</taxon>
        <taxon>Flavobacteriia</taxon>
        <taxon>Flavobacteriales</taxon>
        <taxon>Flavobacteriaceae</taxon>
        <taxon>Autumnicola</taxon>
    </lineage>
</organism>
<dbReference type="RefSeq" id="WP_311496008.1">
    <property type="nucleotide sequence ID" value="NZ_JAVRHO010000023.1"/>
</dbReference>
<keyword evidence="2" id="KW-1185">Reference proteome</keyword>
<dbReference type="EMBL" id="JAVRHO010000023">
    <property type="protein sequence ID" value="MDT0647908.1"/>
    <property type="molecule type" value="Genomic_DNA"/>
</dbReference>
<dbReference type="Gene3D" id="3.40.30.10">
    <property type="entry name" value="Glutaredoxin"/>
    <property type="match status" value="1"/>
</dbReference>